<dbReference type="Pfam" id="PF03976">
    <property type="entry name" value="PPK2"/>
    <property type="match status" value="1"/>
</dbReference>
<evidence type="ECO:0000259" key="1">
    <source>
        <dbReference type="Pfam" id="PF03976"/>
    </source>
</evidence>
<evidence type="ECO:0000313" key="3">
    <source>
        <dbReference type="Proteomes" id="UP000515563"/>
    </source>
</evidence>
<dbReference type="EMBL" id="CP043661">
    <property type="protein sequence ID" value="QNE17363.1"/>
    <property type="molecule type" value="Genomic_DNA"/>
</dbReference>
<evidence type="ECO:0000313" key="2">
    <source>
        <dbReference type="EMBL" id="QNE17363.1"/>
    </source>
</evidence>
<name>A0A7G6WTP8_9ACTN</name>
<accession>A0A7G6WTP8</accession>
<dbReference type="InterPro" id="IPR027417">
    <property type="entry name" value="P-loop_NTPase"/>
</dbReference>
<dbReference type="InterPro" id="IPR022488">
    <property type="entry name" value="PPK2-related"/>
</dbReference>
<dbReference type="KEGG" id="kqi:F1D05_04810"/>
<dbReference type="PANTHER" id="PTHR34383">
    <property type="entry name" value="POLYPHOSPHATE:AMP PHOSPHOTRANSFERASE-RELATED"/>
    <property type="match status" value="1"/>
</dbReference>
<gene>
    <name evidence="2" type="ORF">F1D05_04810</name>
</gene>
<organism evidence="2 3">
    <name type="scientific">Kribbella qitaiheensis</name>
    <dbReference type="NCBI Taxonomy" id="1544730"/>
    <lineage>
        <taxon>Bacteria</taxon>
        <taxon>Bacillati</taxon>
        <taxon>Actinomycetota</taxon>
        <taxon>Actinomycetes</taxon>
        <taxon>Propionibacteriales</taxon>
        <taxon>Kribbellaceae</taxon>
        <taxon>Kribbella</taxon>
    </lineage>
</organism>
<dbReference type="Gene3D" id="3.40.50.300">
    <property type="entry name" value="P-loop containing nucleotide triphosphate hydrolases"/>
    <property type="match status" value="1"/>
</dbReference>
<reference evidence="2 3" key="2">
    <citation type="journal article" date="2020" name="Microbiol. Resour. Announc.">
        <title>Antarctic desert soil bacteria exhibit high novel natural product potential, evaluated through long-read genome sequencing and comparative genomics.</title>
        <authorList>
            <person name="Benaud N."/>
            <person name="Edwards R.J."/>
            <person name="Amos T.G."/>
            <person name="D'Agostino P.M."/>
            <person name="Gutierrez-Chavez C."/>
            <person name="Montgomery K."/>
            <person name="Nicetic I."/>
            <person name="Ferrari B.C."/>
        </authorList>
    </citation>
    <scope>NUCLEOTIDE SEQUENCE [LARGE SCALE GENOMIC DNA]</scope>
    <source>
        <strain evidence="2 3">SPB151</strain>
    </source>
</reference>
<keyword evidence="3" id="KW-1185">Reference proteome</keyword>
<dbReference type="Proteomes" id="UP000515563">
    <property type="component" value="Chromosome"/>
</dbReference>
<feature type="domain" description="Polyphosphate kinase-2-related" evidence="1">
    <location>
        <begin position="45"/>
        <end position="99"/>
    </location>
</feature>
<sequence length="104" mass="12017">MSTLDLVHELGFRVLDEEDDDPVLLRADGTPVDTWREGYPYAERLARDVYDRDKRLLQIELLKLQHWVKRSKQKLVIVFEGRDAAGKGGTIKRFMEHLNGPVLG</sequence>
<protein>
    <recommendedName>
        <fullName evidence="1">Polyphosphate kinase-2-related domain-containing protein</fullName>
    </recommendedName>
</protein>
<dbReference type="PANTHER" id="PTHR34383:SF1">
    <property type="entry name" value="ADP-POLYPHOSPHATE PHOSPHOTRANSFERASE"/>
    <property type="match status" value="1"/>
</dbReference>
<dbReference type="RefSeq" id="WP_185446191.1">
    <property type="nucleotide sequence ID" value="NZ_CP043661.1"/>
</dbReference>
<reference evidence="3" key="1">
    <citation type="submission" date="2019-09" db="EMBL/GenBank/DDBJ databases">
        <title>Antimicrobial potential of Antarctic Bacteria.</title>
        <authorList>
            <person name="Benaud N."/>
            <person name="Edwards R.J."/>
            <person name="Ferrari B.C."/>
        </authorList>
    </citation>
    <scope>NUCLEOTIDE SEQUENCE [LARGE SCALE GENOMIC DNA]</scope>
    <source>
        <strain evidence="3">SPB151</strain>
    </source>
</reference>
<dbReference type="AlphaFoldDB" id="A0A7G6WTP8"/>
<proteinExistence type="predicted"/>